<dbReference type="RefSeq" id="WP_110461866.1">
    <property type="nucleotide sequence ID" value="NZ_QKMR01000009.1"/>
</dbReference>
<dbReference type="GO" id="GO:0035591">
    <property type="term" value="F:signaling adaptor activity"/>
    <property type="evidence" value="ECO:0007669"/>
    <property type="project" value="TreeGrafter"/>
</dbReference>
<dbReference type="PANTHER" id="PTHR47566:SF1">
    <property type="entry name" value="PROTEIN NUD1"/>
    <property type="match status" value="1"/>
</dbReference>
<dbReference type="Pfam" id="PF00395">
    <property type="entry name" value="SLH"/>
    <property type="match status" value="3"/>
</dbReference>
<dbReference type="Gene3D" id="2.60.40.4270">
    <property type="entry name" value="Listeria-Bacteroides repeat domain"/>
    <property type="match status" value="7"/>
</dbReference>
<evidence type="ECO:0000256" key="1">
    <source>
        <dbReference type="ARBA" id="ARBA00004196"/>
    </source>
</evidence>
<dbReference type="PROSITE" id="PS51272">
    <property type="entry name" value="SLH"/>
    <property type="match status" value="3"/>
</dbReference>
<evidence type="ECO:0000256" key="2">
    <source>
        <dbReference type="ARBA" id="ARBA00022614"/>
    </source>
</evidence>
<protein>
    <submittedName>
        <fullName evidence="5">Putative repeat protein (TIGR02543 family)</fullName>
    </submittedName>
</protein>
<dbReference type="InterPro" id="IPR032675">
    <property type="entry name" value="LRR_dom_sf"/>
</dbReference>
<comment type="caution">
    <text evidence="5">The sequence shown here is derived from an EMBL/GenBank/DDBJ whole genome shotgun (WGS) entry which is preliminary data.</text>
</comment>
<keyword evidence="2" id="KW-0433">Leucine-rich repeat</keyword>
<gene>
    <name evidence="5" type="ORF">LY28_01829</name>
</gene>
<dbReference type="SUPFAM" id="SSF52058">
    <property type="entry name" value="L domain-like"/>
    <property type="match status" value="2"/>
</dbReference>
<dbReference type="PANTHER" id="PTHR47566">
    <property type="match status" value="1"/>
</dbReference>
<feature type="domain" description="SLH" evidence="4">
    <location>
        <begin position="1557"/>
        <end position="1616"/>
    </location>
</feature>
<evidence type="ECO:0000259" key="4">
    <source>
        <dbReference type="PROSITE" id="PS51272"/>
    </source>
</evidence>
<dbReference type="EMBL" id="QKMR01000009">
    <property type="protein sequence ID" value="PYG87809.1"/>
    <property type="molecule type" value="Genomic_DNA"/>
</dbReference>
<accession>A0A318XMM0</accession>
<name>A0A318XMM0_9FIRM</name>
<dbReference type="InterPro" id="IPR001119">
    <property type="entry name" value="SLH_dom"/>
</dbReference>
<dbReference type="InterPro" id="IPR052574">
    <property type="entry name" value="CDIRP"/>
</dbReference>
<evidence type="ECO:0000256" key="3">
    <source>
        <dbReference type="ARBA" id="ARBA00022737"/>
    </source>
</evidence>
<dbReference type="Proteomes" id="UP000248132">
    <property type="component" value="Unassembled WGS sequence"/>
</dbReference>
<proteinExistence type="predicted"/>
<dbReference type="GO" id="GO:0030313">
    <property type="term" value="C:cell envelope"/>
    <property type="evidence" value="ECO:0007669"/>
    <property type="project" value="UniProtKB-SubCell"/>
</dbReference>
<dbReference type="Gene3D" id="3.80.10.10">
    <property type="entry name" value="Ribonuclease Inhibitor"/>
    <property type="match status" value="3"/>
</dbReference>
<dbReference type="Pfam" id="PF09479">
    <property type="entry name" value="Flg_new"/>
    <property type="match status" value="7"/>
</dbReference>
<dbReference type="NCBIfam" id="TIGR02543">
    <property type="entry name" value="List_Bact_rpt"/>
    <property type="match status" value="5"/>
</dbReference>
<feature type="domain" description="SLH" evidence="4">
    <location>
        <begin position="1486"/>
        <end position="1549"/>
    </location>
</feature>
<keyword evidence="6" id="KW-1185">Reference proteome</keyword>
<reference evidence="5 6" key="1">
    <citation type="submission" date="2018-06" db="EMBL/GenBank/DDBJ databases">
        <title>Genomic Encyclopedia of Type Strains, Phase I: the one thousand microbial genomes (KMG-I) project.</title>
        <authorList>
            <person name="Kyrpides N."/>
        </authorList>
    </citation>
    <scope>NUCLEOTIDE SEQUENCE [LARGE SCALE GENOMIC DNA]</scope>
    <source>
        <strain evidence="5 6">DSM 19573</strain>
    </source>
</reference>
<organism evidence="5 6">
    <name type="scientific">Ruminiclostridium sufflavum DSM 19573</name>
    <dbReference type="NCBI Taxonomy" id="1121337"/>
    <lineage>
        <taxon>Bacteria</taxon>
        <taxon>Bacillati</taxon>
        <taxon>Bacillota</taxon>
        <taxon>Clostridia</taxon>
        <taxon>Eubacteriales</taxon>
        <taxon>Oscillospiraceae</taxon>
        <taxon>Ruminiclostridium</taxon>
    </lineage>
</organism>
<evidence type="ECO:0000313" key="5">
    <source>
        <dbReference type="EMBL" id="PYG87809.1"/>
    </source>
</evidence>
<dbReference type="InterPro" id="IPR013378">
    <property type="entry name" value="InlB-like_B-rpt"/>
</dbReference>
<dbReference type="OrthoDB" id="6372180at2"/>
<sequence>MHSRISTGILFFAFIIISFFSVNIYTVFAEDVTLNGITYNENDYAKLKTFLNLSSSVAGKTNGKMVNSAYDENNPATWSGIVWSEDAVKRVKSIAWSKKSLAGELDVSGAVSLTSLVCDSNALTAINVSGASKLTNIRCNTNKLTCLDVSTNTNLDTLYCHTNNLETLNVGTNSKLLYLYCYTNKLTSLNVSACTLLSELYCYSNQLAGLDVTANTALSKLACESNKIIALDVSKNTALTYLACYSNKLTELKVDKLVNLLALHCYSNEIEALDVSKNLKLTTLFCNNNPLGKLDVSKNTALTSLRCDLDRLTELDVSKNTALTSLQCDTNKLTTLDLSNNPELATLKCYSNLLTDINIESNSKLTKLMCDTNKLKELNVSNNTLLNYLACYSNQLSSLDLRTNTELAYLYCQENQLKSLDVHNNTGLLELYCNSNQLTELDVSANKSLTYLRCYSNLLRELKLDHNTALSQLACQSNKLTELDVSNNELLTNLTCNTNQLSELDVSNNKVLTTLYCQFNELTGLDLSSNDLLTDLYCYSNRLTSMNTSLNTKLKNVWCYSNQLVSVDLSKSPDLTYLNCADNYLSQISVNVSGKSIDIRSNGKGYVELLRNSTFQFCATAKPHTGSSFAGWMQAGSKVSEELSYNLNVGAPYDLKANFSQRVVFDSVGGSAVEEQTVDYNGIITAPAGNPQKTGFNFAGWYKEPECINAWDFSSGRVTGYTVLYAGWTAKTYIVSFDADGGSSVPDITDAAYGSTISKPVSPSKELFSFKGWYKEPELLNTWNFSADIVTENITLYAGWQVNSTYTVEFDVGGGSILARITDITSGSAITTLIEPEKPGCKFKGWYKDMDFKAVWDFDTDVVTENITLYAKWEAVMPEQTYVVMFDANGGSKVPKINSIIPGSLISAPAQGTVKPGYEFKGWYKDSGYSSIWDFASDTVTEDTILYAKWAINSTPPLFYTVTFNVNGGSEVKVITNISYGSTIAAPAEPVKAAYNFKGWYKDSEYKSIWNFASDTVTENTLLYAKWEEKNTPPSNKYTVTFNVNGGSYVSDITVTSGSAVTAPQEPSKAGSDFAGWYKDAAFKDIWDFAADFVSSDIVLHAKWTEKALPELFCVVLFDSNGGSKVAAKKEVLKGSAVTAPEKPTKAGYSFAGWYIDSALKRLWDFNTDTVAEDMILYAKWQYNDNGGSPAIIGTVAGKDNAPVIINGETEFFATDETGEIDGKLVTRIIIDNNKISQKIEKSGLNPSIVIPIKNTSEIKIAELNGQAVKGMEAKGAIIEISTGQITYTLPAKQINIDKVCEKIGSHIELKDIMVNIKISDSPADIQNLLQKSVSMANYRVVTNPVEFDIICEYGETKVDVSRFNSYVKRTIAIPDIDDLNKITTGVVLNGDGTFSHVPTIIEEIDGKCYAEINSLTNSIYSVIWSPRTFADVESHWSKAAVNDMGSRLVINGVGNEIFEPNRDITRAEFAEIVVKGLGLMRIGTFKSSFGDVDKAAWYYDSVAIASEYGLISGYGNGKFGPNDKITREQAMTVIAKAMKITGLKVEFKIGEVENILMAFGDAKQASHWAKECMAACVKAGIVSGRNGHTIVPEGYITRAETAVIVRNLLKKSDLI</sequence>
<keyword evidence="3" id="KW-0677">Repeat</keyword>
<evidence type="ECO:0000313" key="6">
    <source>
        <dbReference type="Proteomes" id="UP000248132"/>
    </source>
</evidence>
<dbReference type="InterPro" id="IPR042229">
    <property type="entry name" value="Listeria/Bacterioides_rpt_sf"/>
</dbReference>
<comment type="subcellular location">
    <subcellularLocation>
        <location evidence="1">Cell envelope</location>
    </subcellularLocation>
</comment>
<feature type="domain" description="SLH" evidence="4">
    <location>
        <begin position="1425"/>
        <end position="1484"/>
    </location>
</feature>